<evidence type="ECO:0000256" key="3">
    <source>
        <dbReference type="ARBA" id="ARBA00022679"/>
    </source>
</evidence>
<evidence type="ECO:0000256" key="8">
    <source>
        <dbReference type="ARBA" id="ARBA00023136"/>
    </source>
</evidence>
<proteinExistence type="inferred from homology"/>
<dbReference type="GO" id="GO:0042761">
    <property type="term" value="P:very long-chain fatty acid biosynthetic process"/>
    <property type="evidence" value="ECO:0007669"/>
    <property type="project" value="TreeGrafter"/>
</dbReference>
<accession>A0A194QP32</accession>
<feature type="transmembrane region" description="Helical" evidence="10">
    <location>
        <begin position="117"/>
        <end position="135"/>
    </location>
</feature>
<evidence type="ECO:0000313" key="11">
    <source>
        <dbReference type="EMBL" id="KPJ05241.1"/>
    </source>
</evidence>
<dbReference type="Pfam" id="PF01151">
    <property type="entry name" value="ELO"/>
    <property type="match status" value="2"/>
</dbReference>
<comment type="similarity">
    <text evidence="10">Belongs to the ELO family.</text>
</comment>
<keyword evidence="3 10" id="KW-0808">Transferase</keyword>
<dbReference type="STRING" id="66420.A0A194QP32"/>
<dbReference type="GO" id="GO:0034625">
    <property type="term" value="P:fatty acid elongation, monounsaturated fatty acid"/>
    <property type="evidence" value="ECO:0007669"/>
    <property type="project" value="TreeGrafter"/>
</dbReference>
<dbReference type="GO" id="GO:0005789">
    <property type="term" value="C:endoplasmic reticulum membrane"/>
    <property type="evidence" value="ECO:0007669"/>
    <property type="project" value="TreeGrafter"/>
</dbReference>
<evidence type="ECO:0000256" key="7">
    <source>
        <dbReference type="ARBA" id="ARBA00023098"/>
    </source>
</evidence>
<keyword evidence="12" id="KW-1185">Reference proteome</keyword>
<feature type="transmembrane region" description="Helical" evidence="10">
    <location>
        <begin position="249"/>
        <end position="266"/>
    </location>
</feature>
<keyword evidence="7 10" id="KW-0443">Lipid metabolism</keyword>
<feature type="transmembrane region" description="Helical" evidence="10">
    <location>
        <begin position="147"/>
        <end position="164"/>
    </location>
</feature>
<dbReference type="InterPro" id="IPR002076">
    <property type="entry name" value="ELO_fam"/>
</dbReference>
<dbReference type="InterPro" id="IPR030457">
    <property type="entry name" value="ELO_CS"/>
</dbReference>
<evidence type="ECO:0000256" key="5">
    <source>
        <dbReference type="ARBA" id="ARBA00022832"/>
    </source>
</evidence>
<organism evidence="11 12">
    <name type="scientific">Papilio xuthus</name>
    <name type="common">Asian swallowtail butterfly</name>
    <dbReference type="NCBI Taxonomy" id="66420"/>
    <lineage>
        <taxon>Eukaryota</taxon>
        <taxon>Metazoa</taxon>
        <taxon>Ecdysozoa</taxon>
        <taxon>Arthropoda</taxon>
        <taxon>Hexapoda</taxon>
        <taxon>Insecta</taxon>
        <taxon>Pterygota</taxon>
        <taxon>Neoptera</taxon>
        <taxon>Endopterygota</taxon>
        <taxon>Lepidoptera</taxon>
        <taxon>Glossata</taxon>
        <taxon>Ditrysia</taxon>
        <taxon>Papilionoidea</taxon>
        <taxon>Papilionidae</taxon>
        <taxon>Papilioninae</taxon>
        <taxon>Papilio</taxon>
    </lineage>
</organism>
<evidence type="ECO:0000313" key="12">
    <source>
        <dbReference type="Proteomes" id="UP000053268"/>
    </source>
</evidence>
<comment type="subcellular location">
    <subcellularLocation>
        <location evidence="1">Membrane</location>
        <topology evidence="1">Multi-pass membrane protein</topology>
    </subcellularLocation>
</comment>
<feature type="transmembrane region" description="Helical" evidence="10">
    <location>
        <begin position="206"/>
        <end position="228"/>
    </location>
</feature>
<keyword evidence="2 10" id="KW-0444">Lipid biosynthesis</keyword>
<dbReference type="GO" id="GO:0019367">
    <property type="term" value="P:fatty acid elongation, saturated fatty acid"/>
    <property type="evidence" value="ECO:0007669"/>
    <property type="project" value="TreeGrafter"/>
</dbReference>
<reference evidence="11 12" key="1">
    <citation type="journal article" date="2015" name="Nat. Commun.">
        <title>Outbred genome sequencing and CRISPR/Cas9 gene editing in butterflies.</title>
        <authorList>
            <person name="Li X."/>
            <person name="Fan D."/>
            <person name="Zhang W."/>
            <person name="Liu G."/>
            <person name="Zhang L."/>
            <person name="Zhao L."/>
            <person name="Fang X."/>
            <person name="Chen L."/>
            <person name="Dong Y."/>
            <person name="Chen Y."/>
            <person name="Ding Y."/>
            <person name="Zhao R."/>
            <person name="Feng M."/>
            <person name="Zhu Y."/>
            <person name="Feng Y."/>
            <person name="Jiang X."/>
            <person name="Zhu D."/>
            <person name="Xiang H."/>
            <person name="Feng X."/>
            <person name="Li S."/>
            <person name="Wang J."/>
            <person name="Zhang G."/>
            <person name="Kronforst M.R."/>
            <person name="Wang W."/>
        </authorList>
    </citation>
    <scope>NUCLEOTIDE SEQUENCE [LARGE SCALE GENOMIC DNA]</scope>
    <source>
        <strain evidence="11">Ya'a_city_454_Px</strain>
        <tissue evidence="11">Whole body</tissue>
    </source>
</reference>
<protein>
    <recommendedName>
        <fullName evidence="10">Elongation of very long chain fatty acids protein</fullName>
        <ecNumber evidence="10">2.3.1.199</ecNumber>
    </recommendedName>
    <alternativeName>
        <fullName evidence="10">Very-long-chain 3-oxoacyl-CoA synthase</fullName>
    </alternativeName>
</protein>
<feature type="transmembrane region" description="Helical" evidence="10">
    <location>
        <begin position="278"/>
        <end position="296"/>
    </location>
</feature>
<keyword evidence="6 10" id="KW-1133">Transmembrane helix</keyword>
<dbReference type="EC" id="2.3.1.199" evidence="10"/>
<evidence type="ECO:0000256" key="10">
    <source>
        <dbReference type="RuleBase" id="RU361115"/>
    </source>
</evidence>
<keyword evidence="5 10" id="KW-0276">Fatty acid metabolism</keyword>
<evidence type="ECO:0000256" key="4">
    <source>
        <dbReference type="ARBA" id="ARBA00022692"/>
    </source>
</evidence>
<dbReference type="GO" id="GO:0030148">
    <property type="term" value="P:sphingolipid biosynthetic process"/>
    <property type="evidence" value="ECO:0007669"/>
    <property type="project" value="TreeGrafter"/>
</dbReference>
<evidence type="ECO:0000256" key="6">
    <source>
        <dbReference type="ARBA" id="ARBA00022989"/>
    </source>
</evidence>
<feature type="transmembrane region" description="Helical" evidence="10">
    <location>
        <begin position="66"/>
        <end position="90"/>
    </location>
</feature>
<dbReference type="Proteomes" id="UP000053268">
    <property type="component" value="Unassembled WGS sequence"/>
</dbReference>
<dbReference type="GO" id="GO:0034626">
    <property type="term" value="P:fatty acid elongation, polyunsaturated fatty acid"/>
    <property type="evidence" value="ECO:0007669"/>
    <property type="project" value="TreeGrafter"/>
</dbReference>
<keyword evidence="4 10" id="KW-0812">Transmembrane</keyword>
<dbReference type="PANTHER" id="PTHR11157">
    <property type="entry name" value="FATTY ACID ACYL TRANSFERASE-RELATED"/>
    <property type="match status" value="1"/>
</dbReference>
<sequence>MSLLSNITEYYTYVNNDLADPRTNKFMLVSSPLPIMIIMFIYHRFVHTWGPAFMANRPPYKLKNLIIIYNIAQIYLSAFMAVQCITYLYLPGYYSLWCQKINYDDTPVERLIIERVWLYYFIKIIDLLDTVFFVLRKKFNQVSFLHVYHHLGMCLLGYIGTKYVPGPRFESRHVPMLFSIFLLTCVHLSEVLTMKDLRAGFDDDTLSGHGIMLGFINSMVHAVMYTYYLISIVRPKWVKQWWKKYITQLQILQFLLLILHFGHILFEPSCGYPKWVSFLFLPHNIFILFLFTNFYINEYIYKNKKQN</sequence>
<evidence type="ECO:0000256" key="1">
    <source>
        <dbReference type="ARBA" id="ARBA00004141"/>
    </source>
</evidence>
<evidence type="ECO:0000256" key="2">
    <source>
        <dbReference type="ARBA" id="ARBA00022516"/>
    </source>
</evidence>
<keyword evidence="8 10" id="KW-0472">Membrane</keyword>
<dbReference type="AlphaFoldDB" id="A0A194QP32"/>
<dbReference type="EMBL" id="KQ458756">
    <property type="protein sequence ID" value="KPJ05241.1"/>
    <property type="molecule type" value="Genomic_DNA"/>
</dbReference>
<gene>
    <name evidence="11" type="ORF">RR46_01996</name>
</gene>
<keyword evidence="9 10" id="KW-0275">Fatty acid biosynthesis</keyword>
<name>A0A194QP32_PAPXU</name>
<dbReference type="PROSITE" id="PS01188">
    <property type="entry name" value="ELO"/>
    <property type="match status" value="1"/>
</dbReference>
<comment type="catalytic activity">
    <reaction evidence="10">
        <text>a very-long-chain acyl-CoA + malonyl-CoA + H(+) = a very-long-chain 3-oxoacyl-CoA + CO2 + CoA</text>
        <dbReference type="Rhea" id="RHEA:32727"/>
        <dbReference type="ChEBI" id="CHEBI:15378"/>
        <dbReference type="ChEBI" id="CHEBI:16526"/>
        <dbReference type="ChEBI" id="CHEBI:57287"/>
        <dbReference type="ChEBI" id="CHEBI:57384"/>
        <dbReference type="ChEBI" id="CHEBI:90725"/>
        <dbReference type="ChEBI" id="CHEBI:90736"/>
        <dbReference type="EC" id="2.3.1.199"/>
    </reaction>
</comment>
<feature type="transmembrane region" description="Helical" evidence="10">
    <location>
        <begin position="26"/>
        <end position="46"/>
    </location>
</feature>
<dbReference type="PANTHER" id="PTHR11157:SF21">
    <property type="entry name" value="ELONGATION OF VERY LONG CHAIN FATTY ACIDS PROTEIN"/>
    <property type="match status" value="1"/>
</dbReference>
<evidence type="ECO:0000256" key="9">
    <source>
        <dbReference type="ARBA" id="ARBA00023160"/>
    </source>
</evidence>
<dbReference type="GO" id="GO:0009922">
    <property type="term" value="F:fatty acid elongase activity"/>
    <property type="evidence" value="ECO:0007669"/>
    <property type="project" value="UniProtKB-EC"/>
</dbReference>